<dbReference type="InterPro" id="IPR036291">
    <property type="entry name" value="NAD(P)-bd_dom_sf"/>
</dbReference>
<dbReference type="PANTHER" id="PTHR42879:SF2">
    <property type="entry name" value="3-OXOACYL-[ACYL-CARRIER-PROTEIN] REDUCTASE FABG"/>
    <property type="match status" value="1"/>
</dbReference>
<keyword evidence="2 3" id="KW-0560">Oxidoreductase</keyword>
<gene>
    <name evidence="3" type="primary">fabG</name>
    <name evidence="3" type="ORF">BAVI_10387</name>
</gene>
<evidence type="ECO:0000313" key="3">
    <source>
        <dbReference type="EMBL" id="ETI68781.1"/>
    </source>
</evidence>
<dbReference type="FunFam" id="3.40.50.720:FF:000173">
    <property type="entry name" value="3-oxoacyl-[acyl-carrier protein] reductase"/>
    <property type="match status" value="1"/>
</dbReference>
<dbReference type="AlphaFoldDB" id="A0AB94INV6"/>
<dbReference type="CDD" id="cd05233">
    <property type="entry name" value="SDR_c"/>
    <property type="match status" value="1"/>
</dbReference>
<dbReference type="SUPFAM" id="SSF51735">
    <property type="entry name" value="NAD(P)-binding Rossmann-fold domains"/>
    <property type="match status" value="1"/>
</dbReference>
<feature type="non-terminal residue" evidence="3">
    <location>
        <position position="1"/>
    </location>
</feature>
<comment type="similarity">
    <text evidence="1">Belongs to the short-chain dehydrogenases/reductases (SDR) family.</text>
</comment>
<dbReference type="EC" id="1.1.1.100" evidence="3"/>
<dbReference type="InterPro" id="IPR002347">
    <property type="entry name" value="SDR_fam"/>
</dbReference>
<keyword evidence="4" id="KW-1185">Reference proteome</keyword>
<comment type="caution">
    <text evidence="3">The sequence shown here is derived from an EMBL/GenBank/DDBJ whole genome shotgun (WGS) entry which is preliminary data.</text>
</comment>
<dbReference type="Gene3D" id="3.40.50.720">
    <property type="entry name" value="NAD(P)-binding Rossmann-like Domain"/>
    <property type="match status" value="1"/>
</dbReference>
<sequence>PPAPRKAKHLERKSTFLLTQLYFRERVVFMKKFALITGASGGIGQAVACNLAAKGYHLYLHYHKNEQAIKDLLDKLQPYGGEYIPIHADLGDVNGYKTVCSQIFSLDAIIHCGGNSHYGLLMDLRQEEAEALLNVHVLSPLMMTKELLPKLLNKGTGNIIVITSVWGQTGAACEVAYSAAKGAQIAFVKALSKEVALNGIRVNAIAPGAIDTKMMEGFTTEELERISFEIPMGRLGQPEEIARSVYFLLSDEASYITGQVLAINGGWYT</sequence>
<dbReference type="Pfam" id="PF13561">
    <property type="entry name" value="adh_short_C2"/>
    <property type="match status" value="1"/>
</dbReference>
<proteinExistence type="inferred from homology"/>
<dbReference type="Proteomes" id="UP000018877">
    <property type="component" value="Unassembled WGS sequence"/>
</dbReference>
<evidence type="ECO:0000256" key="1">
    <source>
        <dbReference type="ARBA" id="ARBA00006484"/>
    </source>
</evidence>
<evidence type="ECO:0000256" key="2">
    <source>
        <dbReference type="ARBA" id="ARBA00023002"/>
    </source>
</evidence>
<dbReference type="EMBL" id="ALAN01000060">
    <property type="protein sequence ID" value="ETI68781.1"/>
    <property type="molecule type" value="Genomic_DNA"/>
</dbReference>
<accession>A0AB94INV6</accession>
<dbReference type="PRINTS" id="PR00081">
    <property type="entry name" value="GDHRDH"/>
</dbReference>
<dbReference type="InterPro" id="IPR050259">
    <property type="entry name" value="SDR"/>
</dbReference>
<protein>
    <submittedName>
        <fullName evidence="3">3-ketoacyl-(Acyl-carrier-protein) reductase</fullName>
        <ecNumber evidence="3">1.1.1.100</ecNumber>
    </submittedName>
</protein>
<evidence type="ECO:0000313" key="4">
    <source>
        <dbReference type="Proteomes" id="UP000018877"/>
    </source>
</evidence>
<reference evidence="3 4" key="1">
    <citation type="journal article" date="2014" name="Environ. Microbiol.">
        <title>The nitrate-ammonifying and nosZ-carrying bacterium Bacillus vireti is a potent source and sink for nitric and nitrous oxide under high nitrate conditions.</title>
        <authorList>
            <person name="Mania D."/>
            <person name="Heylen K."/>
            <person name="van Spanning R.J."/>
            <person name="Frostegard A."/>
        </authorList>
    </citation>
    <scope>NUCLEOTIDE SEQUENCE [LARGE SCALE GENOMIC DNA]</scope>
    <source>
        <strain evidence="3 4">LMG 21834</strain>
    </source>
</reference>
<organism evidence="3 4">
    <name type="scientific">Neobacillus vireti LMG 21834</name>
    <dbReference type="NCBI Taxonomy" id="1131730"/>
    <lineage>
        <taxon>Bacteria</taxon>
        <taxon>Bacillati</taxon>
        <taxon>Bacillota</taxon>
        <taxon>Bacilli</taxon>
        <taxon>Bacillales</taxon>
        <taxon>Bacillaceae</taxon>
        <taxon>Neobacillus</taxon>
    </lineage>
</organism>
<dbReference type="NCBIfam" id="NF047420">
    <property type="entry name" value="EF_P_mod_YmfI"/>
    <property type="match status" value="1"/>
</dbReference>
<dbReference type="GO" id="GO:0004316">
    <property type="term" value="F:3-oxoacyl-[acyl-carrier-protein] reductase (NADPH) activity"/>
    <property type="evidence" value="ECO:0007669"/>
    <property type="project" value="UniProtKB-EC"/>
</dbReference>
<name>A0AB94INV6_9BACI</name>
<dbReference type="PANTHER" id="PTHR42879">
    <property type="entry name" value="3-OXOACYL-(ACYL-CARRIER-PROTEIN) REDUCTASE"/>
    <property type="match status" value="1"/>
</dbReference>